<protein>
    <recommendedName>
        <fullName evidence="4">Peptidoglycan recognition protein family domain-containing protein</fullName>
    </recommendedName>
</protein>
<evidence type="ECO:0000256" key="2">
    <source>
        <dbReference type="SAM" id="MobiDB-lite"/>
    </source>
</evidence>
<keyword evidence="3" id="KW-0472">Membrane</keyword>
<evidence type="ECO:0000313" key="5">
    <source>
        <dbReference type="EMBL" id="OEV13687.1"/>
    </source>
</evidence>
<feature type="region of interest" description="Disordered" evidence="2">
    <location>
        <begin position="39"/>
        <end position="65"/>
    </location>
</feature>
<dbReference type="InterPro" id="IPR015510">
    <property type="entry name" value="PGRP"/>
</dbReference>
<sequence>MRHRKPKRRRPCRYVYAALVPLAFAITWQEPVRHVLSGAEQAHRRTAPARDETPPTAPRPRIVPRSAWHADEGLVRERASALKDVRVVFVHHTSQPNGYDCASVPRMLRRLEAEHVERGWDDLGYNFVVDHCGTIYEGRSGALSRSVEGAHTKGFNEDSLGIAALGTFDGGVRVPRPMLKSIAAVAAWKLRPGVDARGTASLVSSSGDSRFDKGRHARFHVIAAHRDAYETSCPGTALYAELGRIRAEAERLRERAASRRTDRPRKEADEANGSDR</sequence>
<dbReference type="InterPro" id="IPR002502">
    <property type="entry name" value="Amidase_domain"/>
</dbReference>
<dbReference type="PANTHER" id="PTHR11022">
    <property type="entry name" value="PEPTIDOGLYCAN RECOGNITION PROTEIN"/>
    <property type="match status" value="1"/>
</dbReference>
<dbReference type="InterPro" id="IPR036505">
    <property type="entry name" value="Amidase/PGRP_sf"/>
</dbReference>
<dbReference type="GO" id="GO:0008745">
    <property type="term" value="F:N-acetylmuramoyl-L-alanine amidase activity"/>
    <property type="evidence" value="ECO:0007669"/>
    <property type="project" value="InterPro"/>
</dbReference>
<dbReference type="CDD" id="cd06583">
    <property type="entry name" value="PGRP"/>
    <property type="match status" value="1"/>
</dbReference>
<keyword evidence="3" id="KW-0812">Transmembrane</keyword>
<keyword evidence="3" id="KW-1133">Transmembrane helix</keyword>
<evidence type="ECO:0000256" key="3">
    <source>
        <dbReference type="SAM" id="Phobius"/>
    </source>
</evidence>
<dbReference type="SUPFAM" id="SSF55846">
    <property type="entry name" value="N-acetylmuramoyl-L-alanine amidase-like"/>
    <property type="match status" value="1"/>
</dbReference>
<accession>A0A1E7LBV4</accession>
<dbReference type="PANTHER" id="PTHR11022:SF41">
    <property type="entry name" value="PEPTIDOGLYCAN-RECOGNITION PROTEIN LC-RELATED"/>
    <property type="match status" value="1"/>
</dbReference>
<dbReference type="Gene3D" id="3.40.80.10">
    <property type="entry name" value="Peptidoglycan recognition protein-like"/>
    <property type="match status" value="1"/>
</dbReference>
<dbReference type="AlphaFoldDB" id="A0A1E7LBV4"/>
<comment type="similarity">
    <text evidence="1">Belongs to the N-acetylmuramoyl-L-alanine amidase 2 family.</text>
</comment>
<evidence type="ECO:0000256" key="1">
    <source>
        <dbReference type="ARBA" id="ARBA00007553"/>
    </source>
</evidence>
<dbReference type="RefSeq" id="WP_070014798.1">
    <property type="nucleotide sequence ID" value="NZ_LJGW01000044.1"/>
</dbReference>
<dbReference type="SMART" id="SM00701">
    <property type="entry name" value="PGRP"/>
    <property type="match status" value="1"/>
</dbReference>
<reference evidence="5 6" key="1">
    <citation type="journal article" date="2016" name="Front. Microbiol.">
        <title>Comparative Genomics Analysis of Streptomyces Species Reveals Their Adaptation to the Marine Environment and Their Diversity at the Genomic Level.</title>
        <authorList>
            <person name="Tian X."/>
            <person name="Zhang Z."/>
            <person name="Yang T."/>
            <person name="Chen M."/>
            <person name="Li J."/>
            <person name="Chen F."/>
            <person name="Yang J."/>
            <person name="Li W."/>
            <person name="Zhang B."/>
            <person name="Zhang Z."/>
            <person name="Wu J."/>
            <person name="Zhang C."/>
            <person name="Long L."/>
            <person name="Xiao J."/>
        </authorList>
    </citation>
    <scope>NUCLEOTIDE SEQUENCE [LARGE SCALE GENOMIC DNA]</scope>
    <source>
        <strain evidence="5 6">SCSIO 10429</strain>
    </source>
</reference>
<keyword evidence="6" id="KW-1185">Reference proteome</keyword>
<proteinExistence type="inferred from homology"/>
<evidence type="ECO:0000259" key="4">
    <source>
        <dbReference type="SMART" id="SM00701"/>
    </source>
</evidence>
<dbReference type="PATRIC" id="fig|518642.10.peg.6684"/>
<feature type="transmembrane region" description="Helical" evidence="3">
    <location>
        <begin position="12"/>
        <end position="28"/>
    </location>
</feature>
<feature type="domain" description="Peptidoglycan recognition protein family" evidence="4">
    <location>
        <begin position="60"/>
        <end position="207"/>
    </location>
</feature>
<dbReference type="InterPro" id="IPR006619">
    <property type="entry name" value="PGRP_domain_met/bac"/>
</dbReference>
<name>A0A1E7LBV4_9ACTN</name>
<evidence type="ECO:0000313" key="6">
    <source>
        <dbReference type="Proteomes" id="UP000176005"/>
    </source>
</evidence>
<dbReference type="GO" id="GO:0009253">
    <property type="term" value="P:peptidoglycan catabolic process"/>
    <property type="evidence" value="ECO:0007669"/>
    <property type="project" value="InterPro"/>
</dbReference>
<feature type="region of interest" description="Disordered" evidence="2">
    <location>
        <begin position="252"/>
        <end position="276"/>
    </location>
</feature>
<gene>
    <name evidence="5" type="ORF">AN218_02290</name>
</gene>
<dbReference type="Pfam" id="PF01510">
    <property type="entry name" value="Amidase_2"/>
    <property type="match status" value="1"/>
</dbReference>
<dbReference type="GO" id="GO:0008270">
    <property type="term" value="F:zinc ion binding"/>
    <property type="evidence" value="ECO:0007669"/>
    <property type="project" value="InterPro"/>
</dbReference>
<comment type="caution">
    <text evidence="5">The sequence shown here is derived from an EMBL/GenBank/DDBJ whole genome shotgun (WGS) entry which is preliminary data.</text>
</comment>
<dbReference type="Proteomes" id="UP000176005">
    <property type="component" value="Unassembled WGS sequence"/>
</dbReference>
<dbReference type="EMBL" id="LJGW01000044">
    <property type="protein sequence ID" value="OEV13687.1"/>
    <property type="molecule type" value="Genomic_DNA"/>
</dbReference>
<organism evidence="5 6">
    <name type="scientific">Streptomyces nanshensis</name>
    <dbReference type="NCBI Taxonomy" id="518642"/>
    <lineage>
        <taxon>Bacteria</taxon>
        <taxon>Bacillati</taxon>
        <taxon>Actinomycetota</taxon>
        <taxon>Actinomycetes</taxon>
        <taxon>Kitasatosporales</taxon>
        <taxon>Streptomycetaceae</taxon>
        <taxon>Streptomyces</taxon>
    </lineage>
</organism>